<feature type="transmembrane region" description="Helical" evidence="12">
    <location>
        <begin position="422"/>
        <end position="443"/>
    </location>
</feature>
<evidence type="ECO:0000256" key="8">
    <source>
        <dbReference type="ARBA" id="ARBA00023065"/>
    </source>
</evidence>
<gene>
    <name evidence="14" type="primary">LOC107223349</name>
</gene>
<evidence type="ECO:0000256" key="1">
    <source>
        <dbReference type="ARBA" id="ARBA00004651"/>
    </source>
</evidence>
<keyword evidence="3" id="KW-0813">Transport</keyword>
<proteinExistence type="inferred from homology"/>
<evidence type="ECO:0000313" key="13">
    <source>
        <dbReference type="Proteomes" id="UP000829291"/>
    </source>
</evidence>
<evidence type="ECO:0000256" key="7">
    <source>
        <dbReference type="ARBA" id="ARBA00023053"/>
    </source>
</evidence>
<keyword evidence="7" id="KW-0915">Sodium</keyword>
<evidence type="ECO:0000256" key="4">
    <source>
        <dbReference type="ARBA" id="ARBA00022475"/>
    </source>
</evidence>
<keyword evidence="4" id="KW-1003">Cell membrane</keyword>
<dbReference type="InterPro" id="IPR051163">
    <property type="entry name" value="Sodium:Solute_Symporter_SSF"/>
</dbReference>
<reference evidence="14" key="1">
    <citation type="submission" date="2025-08" db="UniProtKB">
        <authorList>
            <consortium name="RefSeq"/>
        </authorList>
    </citation>
    <scope>IDENTIFICATION</scope>
    <source>
        <tissue evidence="14">Thorax and Abdomen</tissue>
    </source>
</reference>
<dbReference type="CDD" id="cd11492">
    <property type="entry name" value="SLC5sbd_NIS-SMVT"/>
    <property type="match status" value="1"/>
</dbReference>
<evidence type="ECO:0000313" key="14">
    <source>
        <dbReference type="RefSeq" id="XP_015518500.1"/>
    </source>
</evidence>
<feature type="transmembrane region" description="Helical" evidence="12">
    <location>
        <begin position="65"/>
        <end position="83"/>
    </location>
</feature>
<dbReference type="PROSITE" id="PS50283">
    <property type="entry name" value="NA_SOLUT_SYMP_3"/>
    <property type="match status" value="1"/>
</dbReference>
<keyword evidence="6 12" id="KW-1133">Transmembrane helix</keyword>
<feature type="transmembrane region" description="Helical" evidence="12">
    <location>
        <begin position="251"/>
        <end position="270"/>
    </location>
</feature>
<dbReference type="GO" id="GO:0015293">
    <property type="term" value="F:symporter activity"/>
    <property type="evidence" value="ECO:0007669"/>
    <property type="project" value="TreeGrafter"/>
</dbReference>
<feature type="transmembrane region" description="Helical" evidence="12">
    <location>
        <begin position="397"/>
        <end position="416"/>
    </location>
</feature>
<dbReference type="GO" id="GO:0006814">
    <property type="term" value="P:sodium ion transport"/>
    <property type="evidence" value="ECO:0007669"/>
    <property type="project" value="UniProtKB-KW"/>
</dbReference>
<sequence>MSTNNSSLVGTSQKFVAYLTFGWMDYTLFFVMLSISAAVGVYFGFFSKKQDTKKEYLFGGKAMSYFPVAMSITAGHVSGITLLGIPSEVYKYGTQYAACIFTTIFMCILTSYIFLPVFHKLQLTSTFEYLELRFGRIVRQFASVLYTISLILHTPLVIYGPALAFAQVTGSDMHYVAPAIGGVCIFYTTVGGLKAVVWTDTIQFTVTIVTLFIVLTLGIISVGGIGEIWRISGEGGRLIFFDMNPSPFVRSSFWAVSLGLTTSWAANISVNQSSMQRFLAVPTLSEARVSLWVLCVGLVTAKWISVATGLIMFSKYHDCDPVTANIVDKADQMLPYYVMDVAGNIPGLPGLFISALVSSALSTMSGGLNTAAGTIWEDFISPWIPESEKKEAMATKVMKVTVVLLGFLCIFFVFVVEHLGDIFMVSTTMTGVTAGTITGFYVLGMMVPWANYKGAVIGGIIGFTASTWIIVGAQVEKVKDTYVSLPTSIANCAIQPNMTHSTESTSASPVDSEDKPMILYTISFLYYSLIGITVVVVSGTIASFVTGRSKLNELNRDHFAPIVQRFLPREKYTEVPLKPIPEVPDKEKEAM</sequence>
<evidence type="ECO:0000256" key="3">
    <source>
        <dbReference type="ARBA" id="ARBA00022448"/>
    </source>
</evidence>
<dbReference type="AlphaFoldDB" id="A0A6J0BVN2"/>
<evidence type="ECO:0000256" key="10">
    <source>
        <dbReference type="ARBA" id="ARBA00023201"/>
    </source>
</evidence>
<keyword evidence="9 12" id="KW-0472">Membrane</keyword>
<dbReference type="RefSeq" id="XP_015518500.1">
    <property type="nucleotide sequence ID" value="XM_015663014.2"/>
</dbReference>
<feature type="transmembrane region" description="Helical" evidence="12">
    <location>
        <begin position="204"/>
        <end position="231"/>
    </location>
</feature>
<feature type="transmembrane region" description="Helical" evidence="12">
    <location>
        <begin position="175"/>
        <end position="197"/>
    </location>
</feature>
<evidence type="ECO:0000256" key="6">
    <source>
        <dbReference type="ARBA" id="ARBA00022989"/>
    </source>
</evidence>
<dbReference type="PANTHER" id="PTHR42985">
    <property type="entry name" value="SODIUM-COUPLED MONOCARBOXYLATE TRANSPORTER"/>
    <property type="match status" value="1"/>
</dbReference>
<keyword evidence="8" id="KW-0406">Ion transport</keyword>
<keyword evidence="5 12" id="KW-0812">Transmembrane</keyword>
<dbReference type="Pfam" id="PF00474">
    <property type="entry name" value="SSF"/>
    <property type="match status" value="1"/>
</dbReference>
<dbReference type="Gene3D" id="1.20.1730.10">
    <property type="entry name" value="Sodium/glucose cotransporter"/>
    <property type="match status" value="1"/>
</dbReference>
<dbReference type="NCBIfam" id="TIGR00813">
    <property type="entry name" value="sss"/>
    <property type="match status" value="1"/>
</dbReference>
<organism evidence="14">
    <name type="scientific">Neodiprion lecontei</name>
    <name type="common">Redheaded pine sawfly</name>
    <dbReference type="NCBI Taxonomy" id="441921"/>
    <lineage>
        <taxon>Eukaryota</taxon>
        <taxon>Metazoa</taxon>
        <taxon>Ecdysozoa</taxon>
        <taxon>Arthropoda</taxon>
        <taxon>Hexapoda</taxon>
        <taxon>Insecta</taxon>
        <taxon>Pterygota</taxon>
        <taxon>Neoptera</taxon>
        <taxon>Endopterygota</taxon>
        <taxon>Hymenoptera</taxon>
        <taxon>Tenthredinoidea</taxon>
        <taxon>Diprionidae</taxon>
        <taxon>Diprioninae</taxon>
        <taxon>Neodiprion</taxon>
    </lineage>
</organism>
<feature type="transmembrane region" description="Helical" evidence="12">
    <location>
        <begin position="334"/>
        <end position="357"/>
    </location>
</feature>
<keyword evidence="10" id="KW-0739">Sodium transport</keyword>
<protein>
    <submittedName>
        <fullName evidence="14">Sodium-coupled monocarboxylate transporter 1</fullName>
    </submittedName>
</protein>
<evidence type="ECO:0000256" key="9">
    <source>
        <dbReference type="ARBA" id="ARBA00023136"/>
    </source>
</evidence>
<feature type="transmembrane region" description="Helical" evidence="12">
    <location>
        <begin position="95"/>
        <end position="115"/>
    </location>
</feature>
<dbReference type="InParanoid" id="A0A6J0BVN2"/>
<feature type="transmembrane region" description="Helical" evidence="12">
    <location>
        <begin position="524"/>
        <end position="546"/>
    </location>
</feature>
<dbReference type="OrthoDB" id="6132759at2759"/>
<comment type="subcellular location">
    <subcellularLocation>
        <location evidence="1">Cell membrane</location>
        <topology evidence="1">Multi-pass membrane protein</topology>
    </subcellularLocation>
</comment>
<dbReference type="Proteomes" id="UP000829291">
    <property type="component" value="Chromosome 3"/>
</dbReference>
<feature type="transmembrane region" description="Helical" evidence="12">
    <location>
        <begin position="26"/>
        <end position="45"/>
    </location>
</feature>
<dbReference type="InterPro" id="IPR001734">
    <property type="entry name" value="Na/solute_symporter"/>
</dbReference>
<dbReference type="GO" id="GO:0005886">
    <property type="term" value="C:plasma membrane"/>
    <property type="evidence" value="ECO:0007669"/>
    <property type="project" value="UniProtKB-SubCell"/>
</dbReference>
<dbReference type="PANTHER" id="PTHR42985:SF21">
    <property type="entry name" value="SODIUM-DEPENDENT MULTIVITAMIN TRANSPORTER-LIKE PROTEIN"/>
    <property type="match status" value="1"/>
</dbReference>
<keyword evidence="13" id="KW-1185">Reference proteome</keyword>
<accession>A0A6J0BVN2</accession>
<dbReference type="GeneID" id="107223349"/>
<feature type="transmembrane region" description="Helical" evidence="12">
    <location>
        <begin position="455"/>
        <end position="475"/>
    </location>
</feature>
<feature type="transmembrane region" description="Helical" evidence="12">
    <location>
        <begin position="141"/>
        <end position="163"/>
    </location>
</feature>
<feature type="transmembrane region" description="Helical" evidence="12">
    <location>
        <begin position="291"/>
        <end position="314"/>
    </location>
</feature>
<evidence type="ECO:0000256" key="12">
    <source>
        <dbReference type="SAM" id="Phobius"/>
    </source>
</evidence>
<evidence type="ECO:0000256" key="2">
    <source>
        <dbReference type="ARBA" id="ARBA00006434"/>
    </source>
</evidence>
<evidence type="ECO:0000256" key="11">
    <source>
        <dbReference type="RuleBase" id="RU362091"/>
    </source>
</evidence>
<comment type="similarity">
    <text evidence="2 11">Belongs to the sodium:solute symporter (SSF) (TC 2.A.21) family.</text>
</comment>
<name>A0A6J0BVN2_NEOLC</name>
<evidence type="ECO:0000256" key="5">
    <source>
        <dbReference type="ARBA" id="ARBA00022692"/>
    </source>
</evidence>
<dbReference type="InterPro" id="IPR038377">
    <property type="entry name" value="Na/Glc_symporter_sf"/>
</dbReference>
<dbReference type="KEGG" id="nlo:107223349"/>